<dbReference type="PIRSF" id="PIRSF015244">
    <property type="entry name" value="UCP015244"/>
    <property type="match status" value="1"/>
</dbReference>
<dbReference type="AlphaFoldDB" id="A0A6C0IUN5"/>
<accession>A0A6C0IUN5</accession>
<protein>
    <recommendedName>
        <fullName evidence="5">Peptidase M28 domain-containing protein</fullName>
    </recommendedName>
</protein>
<dbReference type="Gene3D" id="1.10.10.10">
    <property type="entry name" value="Winged helix-like DNA-binding domain superfamily/Winged helix DNA-binding domain"/>
    <property type="match status" value="1"/>
</dbReference>
<feature type="domain" description="DUF2172" evidence="1">
    <location>
        <begin position="54"/>
        <end position="145"/>
    </location>
</feature>
<evidence type="ECO:0000259" key="3">
    <source>
        <dbReference type="Pfam" id="PF16254"/>
    </source>
</evidence>
<dbReference type="Pfam" id="PF09940">
    <property type="entry name" value="DUF2172"/>
    <property type="match status" value="1"/>
</dbReference>
<feature type="domain" description="UCP01524 winged helix-turn-helix" evidence="2">
    <location>
        <begin position="344"/>
        <end position="423"/>
    </location>
</feature>
<dbReference type="InterPro" id="IPR032589">
    <property type="entry name" value="DUF4910"/>
</dbReference>
<sequence length="426" mass="49864">MSLYNDMINLYPMCRSITGKGIEDTLKHIQKRIPINITYTRTGTDAFDWKVPKEWNIKDAWIKNSKGEKIVDLKDHYLHVLNYSIPVNKKISLEELKTHLYTLENFPDWIPYRTSYYQENWGFCMKHTDFLKLEDEEYEVFIDSTLEDGNLCYGDLLIKGESEKEILISSYCCHPQQCNDSLSGTVVALHLAEYLLKQKNYYSYRFVFIPETIGAIVYVSKNLDIMKKNIIGGYTLTCLGDEGDFTYLKTRKENQMIDRITLHLLEESGLNYKVRDFYTCGSDERQYNYPGVDLNIGSLMKTKYGEFDEYHTSADNLTFVTQNGLEDSYNFYLKCIELIENNHIYVNTKICEPQLGKHGLYNMIGASTKYNNISEKIESNHFRRVLYYMDGINDLISISNILKIEINLIYKIIEILLDKNLIKKKI</sequence>
<evidence type="ECO:0000259" key="1">
    <source>
        <dbReference type="Pfam" id="PF09940"/>
    </source>
</evidence>
<dbReference type="Gene3D" id="3.40.630.10">
    <property type="entry name" value="Zn peptidases"/>
    <property type="match status" value="1"/>
</dbReference>
<evidence type="ECO:0000259" key="2">
    <source>
        <dbReference type="Pfam" id="PF16221"/>
    </source>
</evidence>
<dbReference type="Pfam" id="PF16221">
    <property type="entry name" value="HTH_47"/>
    <property type="match status" value="1"/>
</dbReference>
<dbReference type="InterPro" id="IPR032610">
    <property type="entry name" value="DUF2172"/>
</dbReference>
<organism evidence="4">
    <name type="scientific">viral metagenome</name>
    <dbReference type="NCBI Taxonomy" id="1070528"/>
    <lineage>
        <taxon>unclassified sequences</taxon>
        <taxon>metagenomes</taxon>
        <taxon>organismal metagenomes</taxon>
    </lineage>
</organism>
<dbReference type="InterPro" id="IPR032622">
    <property type="entry name" value="UCP01524_HTH"/>
</dbReference>
<evidence type="ECO:0000313" key="4">
    <source>
        <dbReference type="EMBL" id="QHT96260.1"/>
    </source>
</evidence>
<feature type="domain" description="DUF4910" evidence="3">
    <location>
        <begin position="5"/>
        <end position="342"/>
    </location>
</feature>
<dbReference type="SUPFAM" id="SSF53187">
    <property type="entry name" value="Zn-dependent exopeptidases"/>
    <property type="match status" value="1"/>
</dbReference>
<proteinExistence type="predicted"/>
<dbReference type="Pfam" id="PF16254">
    <property type="entry name" value="DUF4910"/>
    <property type="match status" value="1"/>
</dbReference>
<evidence type="ECO:0008006" key="5">
    <source>
        <dbReference type="Google" id="ProtNLM"/>
    </source>
</evidence>
<dbReference type="EMBL" id="MN740255">
    <property type="protein sequence ID" value="QHT96260.1"/>
    <property type="molecule type" value="Genomic_DNA"/>
</dbReference>
<dbReference type="InterPro" id="IPR036388">
    <property type="entry name" value="WH-like_DNA-bd_sf"/>
</dbReference>
<dbReference type="InterPro" id="IPR012353">
    <property type="entry name" value="UCP015244"/>
</dbReference>
<reference evidence="4" key="1">
    <citation type="journal article" date="2020" name="Nature">
        <title>Giant virus diversity and host interactions through global metagenomics.</title>
        <authorList>
            <person name="Schulz F."/>
            <person name="Roux S."/>
            <person name="Paez-Espino D."/>
            <person name="Jungbluth S."/>
            <person name="Walsh D.A."/>
            <person name="Denef V.J."/>
            <person name="McMahon K.D."/>
            <person name="Konstantinidis K.T."/>
            <person name="Eloe-Fadrosh E.A."/>
            <person name="Kyrpides N.C."/>
            <person name="Woyke T."/>
        </authorList>
    </citation>
    <scope>NUCLEOTIDE SEQUENCE</scope>
    <source>
        <strain evidence="4">GVMAG-M-3300024302-11</strain>
    </source>
</reference>
<dbReference type="Gene3D" id="3.50.30.90">
    <property type="match status" value="1"/>
</dbReference>
<name>A0A6C0IUN5_9ZZZZ</name>